<sequence length="283" mass="33265">MTHFCQITKEENIATGATFRDFIKDNLIIFLSFLFGQNIFLKQIEGRKKQDVVWVETFRKWKIFPRTLKNNWFLRYAIHGHFDIETQFQNFYNLPFHIKKQWGKIIRHYILSEEIIGTLQVVGITTIAASVSFSALEGLTRSIISTYPDKDQWLKEDLSLKKKQGKGILDAIEMVAEREFGKHSEVFKMASQQIREVRNATMHLDLRLEEDLREDLRNAIYRWNSSQALIEILLLKKLGMTNIPNRTGLGMFRVLGEDMFADQRNEELRFDKNSPENNYPLSP</sequence>
<proteinExistence type="predicted"/>
<evidence type="ECO:0000313" key="1">
    <source>
        <dbReference type="EMBL" id="KKZ10289.1"/>
    </source>
</evidence>
<gene>
    <name evidence="1" type="ORF">TQ37_08935</name>
</gene>
<dbReference type="AlphaFoldDB" id="A0A0G8ARS1"/>
<reference evidence="1 2" key="1">
    <citation type="submission" date="2015-02" db="EMBL/GenBank/DDBJ databases">
        <authorList>
            <person name="Slaby B."/>
            <person name="Hentschel U."/>
        </authorList>
    </citation>
    <scope>NUCLEOTIDE SEQUENCE [LARGE SCALE GENOMIC DNA]</scope>
    <source>
        <strain evidence="1">15L</strain>
    </source>
</reference>
<organism evidence="1 2">
    <name type="scientific">Candidatus Synechococcus spongiarum 15L</name>
    <dbReference type="NCBI Taxonomy" id="1608419"/>
    <lineage>
        <taxon>Bacteria</taxon>
        <taxon>Bacillati</taxon>
        <taxon>Cyanobacteriota</taxon>
        <taxon>Cyanophyceae</taxon>
        <taxon>Synechococcales</taxon>
        <taxon>Synechococcaceae</taxon>
        <taxon>Synechococcus</taxon>
    </lineage>
</organism>
<accession>A0A0G8ARS1</accession>
<protein>
    <submittedName>
        <fullName evidence="1">Uncharacterized protein</fullName>
    </submittedName>
</protein>
<comment type="caution">
    <text evidence="1">The sequence shown here is derived from an EMBL/GenBank/DDBJ whole genome shotgun (WGS) entry which is preliminary data.</text>
</comment>
<dbReference type="PATRIC" id="fig|1608419.3.peg.1030"/>
<name>A0A0G8ARS1_9SYNE</name>
<reference evidence="1 2" key="2">
    <citation type="submission" date="2015-05" db="EMBL/GenBank/DDBJ databases">
        <title>Lifestyle Evolution in Cyanobacterial Symbionts of Sponges.</title>
        <authorList>
            <person name="Burgsdorf I."/>
            <person name="Slaby B.M."/>
            <person name="Handley K.M."/>
            <person name="Haber M."/>
            <person name="Blom J."/>
            <person name="Marshall C.W."/>
            <person name="Gilbert J.A."/>
            <person name="Hentschel U."/>
            <person name="Steindler L."/>
        </authorList>
    </citation>
    <scope>NUCLEOTIDE SEQUENCE [LARGE SCALE GENOMIC DNA]</scope>
    <source>
        <strain evidence="1">15L</strain>
    </source>
</reference>
<evidence type="ECO:0000313" key="2">
    <source>
        <dbReference type="Proteomes" id="UP000035037"/>
    </source>
</evidence>
<dbReference type="Proteomes" id="UP000035037">
    <property type="component" value="Unassembled WGS sequence"/>
</dbReference>
<dbReference type="EMBL" id="JYFQ01000190">
    <property type="protein sequence ID" value="KKZ10289.1"/>
    <property type="molecule type" value="Genomic_DNA"/>
</dbReference>